<dbReference type="GO" id="GO:0005085">
    <property type="term" value="F:guanyl-nucleotide exchange factor activity"/>
    <property type="evidence" value="ECO:0007669"/>
    <property type="project" value="InterPro"/>
</dbReference>
<dbReference type="AlphaFoldDB" id="A0A9N9SLN5"/>
<reference evidence="3" key="2">
    <citation type="submission" date="2022-10" db="EMBL/GenBank/DDBJ databases">
        <authorList>
            <consortium name="ENA_rothamsted_submissions"/>
            <consortium name="culmorum"/>
            <person name="King R."/>
        </authorList>
    </citation>
    <scope>NUCLEOTIDE SEQUENCE</scope>
</reference>
<evidence type="ECO:0000259" key="2">
    <source>
        <dbReference type="PROSITE" id="PS50010"/>
    </source>
</evidence>
<proteinExistence type="predicted"/>
<dbReference type="PANTHER" id="PTHR12673">
    <property type="entry name" value="FACIOGENITAL DYSPLASIA PROTEIN"/>
    <property type="match status" value="1"/>
</dbReference>
<dbReference type="CDD" id="cd00160">
    <property type="entry name" value="RhoGEF"/>
    <property type="match status" value="1"/>
</dbReference>
<dbReference type="SMART" id="SM00325">
    <property type="entry name" value="RhoGEF"/>
    <property type="match status" value="1"/>
</dbReference>
<accession>A0A9N9SLN5</accession>
<reference evidence="3" key="1">
    <citation type="submission" date="2022-01" db="EMBL/GenBank/DDBJ databases">
        <authorList>
            <person name="King R."/>
        </authorList>
    </citation>
    <scope>NUCLEOTIDE SEQUENCE</scope>
</reference>
<evidence type="ECO:0000313" key="3">
    <source>
        <dbReference type="EMBL" id="CAG9824346.1"/>
    </source>
</evidence>
<dbReference type="InterPro" id="IPR001331">
    <property type="entry name" value="GDS_CDC24_CS"/>
</dbReference>
<dbReference type="PROSITE" id="PS00741">
    <property type="entry name" value="DH_1"/>
    <property type="match status" value="1"/>
</dbReference>
<dbReference type="InterPro" id="IPR001849">
    <property type="entry name" value="PH_domain"/>
</dbReference>
<dbReference type="InterPro" id="IPR035899">
    <property type="entry name" value="DBL_dom_sf"/>
</dbReference>
<feature type="domain" description="PH" evidence="1">
    <location>
        <begin position="316"/>
        <end position="412"/>
    </location>
</feature>
<dbReference type="PROSITE" id="PS50010">
    <property type="entry name" value="DH_2"/>
    <property type="match status" value="1"/>
</dbReference>
<dbReference type="PANTHER" id="PTHR12673:SF159">
    <property type="entry name" value="LD03170P"/>
    <property type="match status" value="1"/>
</dbReference>
<dbReference type="Proteomes" id="UP001153737">
    <property type="component" value="Chromosome 8"/>
</dbReference>
<dbReference type="Gene3D" id="1.20.900.10">
    <property type="entry name" value="Dbl homology (DH) domain"/>
    <property type="match status" value="1"/>
</dbReference>
<dbReference type="OrthoDB" id="245697at2759"/>
<gene>
    <name evidence="3" type="ORF">PHAECO_LOCUS12166</name>
</gene>
<protein>
    <submittedName>
        <fullName evidence="3">Uncharacterized protein</fullName>
    </submittedName>
</protein>
<dbReference type="SUPFAM" id="SSF50729">
    <property type="entry name" value="PH domain-like"/>
    <property type="match status" value="1"/>
</dbReference>
<dbReference type="EMBL" id="OU896714">
    <property type="protein sequence ID" value="CAG9824346.1"/>
    <property type="molecule type" value="Genomic_DNA"/>
</dbReference>
<evidence type="ECO:0000313" key="4">
    <source>
        <dbReference type="Proteomes" id="UP001153737"/>
    </source>
</evidence>
<dbReference type="InterPro" id="IPR051092">
    <property type="entry name" value="FYVE_RhoGEF_PH"/>
</dbReference>
<dbReference type="PROSITE" id="PS50003">
    <property type="entry name" value="PH_DOMAIN"/>
    <property type="match status" value="1"/>
</dbReference>
<evidence type="ECO:0000259" key="1">
    <source>
        <dbReference type="PROSITE" id="PS50003"/>
    </source>
</evidence>
<dbReference type="Gene3D" id="2.30.29.30">
    <property type="entry name" value="Pleckstrin-homology domain (PH domain)/Phosphotyrosine-binding domain (PTB)"/>
    <property type="match status" value="1"/>
</dbReference>
<dbReference type="Pfam" id="PF00621">
    <property type="entry name" value="RhoGEF"/>
    <property type="match status" value="1"/>
</dbReference>
<dbReference type="InterPro" id="IPR000219">
    <property type="entry name" value="DH_dom"/>
</dbReference>
<feature type="domain" description="DH" evidence="2">
    <location>
        <begin position="110"/>
        <end position="286"/>
    </location>
</feature>
<dbReference type="GO" id="GO:0005737">
    <property type="term" value="C:cytoplasm"/>
    <property type="evidence" value="ECO:0007669"/>
    <property type="project" value="TreeGrafter"/>
</dbReference>
<dbReference type="GO" id="GO:0035556">
    <property type="term" value="P:intracellular signal transduction"/>
    <property type="evidence" value="ECO:0007669"/>
    <property type="project" value="InterPro"/>
</dbReference>
<dbReference type="SUPFAM" id="SSF48065">
    <property type="entry name" value="DBL homology domain (DH-domain)"/>
    <property type="match status" value="1"/>
</dbReference>
<sequence>MASMTNSITPCFNLKSLDETSLRKKVTFNISNTSDMENQPGDVQNPLELKNNCKSAISNPTTPQAHIEFSQELKKVINERNILTSKTRKTVFDALDQMKSQSEEESRNYKRERALFEIVNSEIKYVHQLEIILNFFMKPTKEQKLLRADDFHIMFGNIITIYNINKELLDELNLGIHNVTNAFSKISPFLKLYSVYAYDFKHILNILQDARSLNPNFAKFIENQESRPEVQNKLSALLITPIQRVPRYKLLLKQLQELTKPTEKEYDRLSDCLDKVTDAADHINKIVKDQENMQRILEIQRYLKSGEPIIVKPGRTLIKDGILVKMSTKNCPSEQLYTVLMNDIILFSKIKKELKVNSLKCLSIFPLGKCKIVEVLDKGCLKIICQEEELILYHEQFDETKNWIDKIQNAIKSHLSDRKTLRKDSSSRRPVKRKDLHEYHEIGISPGKPLKKLKMETELNFLGTDSKMPRKLFTNNFSSDHSNDMISNSQNKTDNDMAVKEVADLNHSDITEGTSKPNVSKEVFVFGRSRNSDFTFKIGEFLGGVGSSLKKIFGFKK</sequence>
<name>A0A9N9SLN5_PHACE</name>
<dbReference type="InterPro" id="IPR011993">
    <property type="entry name" value="PH-like_dom_sf"/>
</dbReference>
<organism evidence="3 4">
    <name type="scientific">Phaedon cochleariae</name>
    <name type="common">Mustard beetle</name>
    <dbReference type="NCBI Taxonomy" id="80249"/>
    <lineage>
        <taxon>Eukaryota</taxon>
        <taxon>Metazoa</taxon>
        <taxon>Ecdysozoa</taxon>
        <taxon>Arthropoda</taxon>
        <taxon>Hexapoda</taxon>
        <taxon>Insecta</taxon>
        <taxon>Pterygota</taxon>
        <taxon>Neoptera</taxon>
        <taxon>Endopterygota</taxon>
        <taxon>Coleoptera</taxon>
        <taxon>Polyphaga</taxon>
        <taxon>Cucujiformia</taxon>
        <taxon>Chrysomeloidea</taxon>
        <taxon>Chrysomelidae</taxon>
        <taxon>Chrysomelinae</taxon>
        <taxon>Chrysomelini</taxon>
        <taxon>Phaedon</taxon>
    </lineage>
</organism>
<dbReference type="SMART" id="SM00233">
    <property type="entry name" value="PH"/>
    <property type="match status" value="1"/>
</dbReference>
<keyword evidence="4" id="KW-1185">Reference proteome</keyword>